<feature type="transmembrane region" description="Helical" evidence="1">
    <location>
        <begin position="123"/>
        <end position="139"/>
    </location>
</feature>
<feature type="transmembrane region" description="Helical" evidence="1">
    <location>
        <begin position="21"/>
        <end position="39"/>
    </location>
</feature>
<accession>A0A2H0TD69</accession>
<evidence type="ECO:0000313" key="3">
    <source>
        <dbReference type="Proteomes" id="UP000231503"/>
    </source>
</evidence>
<reference evidence="3" key="1">
    <citation type="submission" date="2017-09" db="EMBL/GenBank/DDBJ databases">
        <title>Depth-based differentiation of microbial function through sediment-hosted aquifers and enrichment of novel symbionts in the deep terrestrial subsurface.</title>
        <authorList>
            <person name="Probst A.J."/>
            <person name="Ladd B."/>
            <person name="Jarett J.K."/>
            <person name="Geller-Mcgrath D.E."/>
            <person name="Sieber C.M.K."/>
            <person name="Emerson J.B."/>
            <person name="Anantharaman K."/>
            <person name="Thomas B.C."/>
            <person name="Malmstrom R."/>
            <person name="Stieglmeier M."/>
            <person name="Klingl A."/>
            <person name="Woyke T."/>
            <person name="Ryan C.M."/>
            <person name="Banfield J.F."/>
        </authorList>
    </citation>
    <scope>NUCLEOTIDE SEQUENCE [LARGE SCALE GENOMIC DNA]</scope>
</reference>
<keyword evidence="1" id="KW-0472">Membrane</keyword>
<protein>
    <submittedName>
        <fullName evidence="2">Uncharacterized protein</fullName>
    </submittedName>
</protein>
<dbReference type="AlphaFoldDB" id="A0A2H0TD69"/>
<gene>
    <name evidence="2" type="ORF">COU47_02965</name>
</gene>
<keyword evidence="1" id="KW-1133">Transmembrane helix</keyword>
<keyword evidence="1" id="KW-0812">Transmembrane</keyword>
<evidence type="ECO:0000256" key="1">
    <source>
        <dbReference type="SAM" id="Phobius"/>
    </source>
</evidence>
<organism evidence="2 3">
    <name type="scientific">Candidatus Niyogibacteria bacterium CG10_big_fil_rev_8_21_14_0_10_46_36</name>
    <dbReference type="NCBI Taxonomy" id="1974726"/>
    <lineage>
        <taxon>Bacteria</taxon>
        <taxon>Candidatus Niyogiibacteriota</taxon>
    </lineage>
</organism>
<feature type="transmembrane region" description="Helical" evidence="1">
    <location>
        <begin position="51"/>
        <end position="76"/>
    </location>
</feature>
<sequence>MENGEPLSRSIKRWVCSHLSLIDRLLFYAFAAVSFWYWAECVSFLYTGHGVYVSLLYASDVFYDLYFTALTGYALMTFMYARKRWGSIFILLWLLLCVSAHALEWIGMISFGVLERALVDKTTGMVLLVFLVRFGAKVVKHRSEQDQGKPSCD</sequence>
<proteinExistence type="predicted"/>
<dbReference type="Proteomes" id="UP000231503">
    <property type="component" value="Unassembled WGS sequence"/>
</dbReference>
<comment type="caution">
    <text evidence="2">The sequence shown here is derived from an EMBL/GenBank/DDBJ whole genome shotgun (WGS) entry which is preliminary data.</text>
</comment>
<feature type="transmembrane region" description="Helical" evidence="1">
    <location>
        <begin position="88"/>
        <end position="111"/>
    </location>
</feature>
<name>A0A2H0TD69_9BACT</name>
<dbReference type="EMBL" id="PFCO01000006">
    <property type="protein sequence ID" value="PIR69509.1"/>
    <property type="molecule type" value="Genomic_DNA"/>
</dbReference>
<evidence type="ECO:0000313" key="2">
    <source>
        <dbReference type="EMBL" id="PIR69509.1"/>
    </source>
</evidence>